<name>I4D6D7_DESAJ</name>
<organism evidence="1 2">
    <name type="scientific">Desulfosporosinus acidiphilus (strain DSM 22704 / JCM 16185 / SJ4)</name>
    <dbReference type="NCBI Taxonomy" id="646529"/>
    <lineage>
        <taxon>Bacteria</taxon>
        <taxon>Bacillati</taxon>
        <taxon>Bacillota</taxon>
        <taxon>Clostridia</taxon>
        <taxon>Eubacteriales</taxon>
        <taxon>Desulfitobacteriaceae</taxon>
        <taxon>Desulfosporosinus</taxon>
    </lineage>
</organism>
<reference evidence="1 2" key="1">
    <citation type="journal article" date="2012" name="J. Bacteriol.">
        <title>Complete genome sequences of Desulfosporosinus orientis DSM765T, Desulfosporosinus youngiae DSM17734T, Desulfosporosinus meridiei DSM13257T, and Desulfosporosinus acidiphilus DSM22704T.</title>
        <authorList>
            <person name="Pester M."/>
            <person name="Brambilla E."/>
            <person name="Alazard D."/>
            <person name="Rattei T."/>
            <person name="Weinmaier T."/>
            <person name="Han J."/>
            <person name="Lucas S."/>
            <person name="Lapidus A."/>
            <person name="Cheng J.F."/>
            <person name="Goodwin L."/>
            <person name="Pitluck S."/>
            <person name="Peters L."/>
            <person name="Ovchinnikova G."/>
            <person name="Teshima H."/>
            <person name="Detter J.C."/>
            <person name="Han C.S."/>
            <person name="Tapia R."/>
            <person name="Land M.L."/>
            <person name="Hauser L."/>
            <person name="Kyrpides N.C."/>
            <person name="Ivanova N.N."/>
            <person name="Pagani I."/>
            <person name="Huntmann M."/>
            <person name="Wei C.L."/>
            <person name="Davenport K.W."/>
            <person name="Daligault H."/>
            <person name="Chain P.S."/>
            <person name="Chen A."/>
            <person name="Mavromatis K."/>
            <person name="Markowitz V."/>
            <person name="Szeto E."/>
            <person name="Mikhailova N."/>
            <person name="Pati A."/>
            <person name="Wagner M."/>
            <person name="Woyke T."/>
            <person name="Ollivier B."/>
            <person name="Klenk H.P."/>
            <person name="Spring S."/>
            <person name="Loy A."/>
        </authorList>
    </citation>
    <scope>NUCLEOTIDE SEQUENCE [LARGE SCALE GENOMIC DNA]</scope>
    <source>
        <strain evidence="2">DSM 22704 / JCM 16185 / SJ4</strain>
    </source>
</reference>
<dbReference type="HOGENOM" id="CLU_2301237_0_0_9"/>
<dbReference type="KEGG" id="dai:Desaci_2409"/>
<dbReference type="eggNOG" id="COG0716">
    <property type="taxonomic scope" value="Bacteria"/>
</dbReference>
<dbReference type="Gene3D" id="3.40.50.360">
    <property type="match status" value="1"/>
</dbReference>
<dbReference type="SUPFAM" id="SSF52218">
    <property type="entry name" value="Flavoproteins"/>
    <property type="match status" value="1"/>
</dbReference>
<gene>
    <name evidence="1" type="ordered locus">Desaci_2409</name>
</gene>
<dbReference type="AlphaFoldDB" id="I4D6D7"/>
<keyword evidence="2" id="KW-1185">Reference proteome</keyword>
<sequence>MYLREDEPCYNIALYFHILKMVLKRFAVTFAGQLKQWLDTAKNIGGKPGAVFATAKHVDGGAEVAELSMIAEMLVKGMLVYLMVNKNGQTYLVKESLEKP</sequence>
<evidence type="ECO:0000313" key="2">
    <source>
        <dbReference type="Proteomes" id="UP000002892"/>
    </source>
</evidence>
<proteinExistence type="predicted"/>
<dbReference type="EMBL" id="CP003639">
    <property type="protein sequence ID" value="AFM41361.1"/>
    <property type="molecule type" value="Genomic_DNA"/>
</dbReference>
<accession>I4D6D7</accession>
<evidence type="ECO:0000313" key="1">
    <source>
        <dbReference type="EMBL" id="AFM41361.1"/>
    </source>
</evidence>
<protein>
    <submittedName>
        <fullName evidence="1">Uncharacterized protein</fullName>
    </submittedName>
</protein>
<dbReference type="Proteomes" id="UP000002892">
    <property type="component" value="Chromosome"/>
</dbReference>
<dbReference type="STRING" id="646529.Desaci_2409"/>
<dbReference type="InterPro" id="IPR029039">
    <property type="entry name" value="Flavoprotein-like_sf"/>
</dbReference>
<dbReference type="RefSeq" id="WP_014827361.1">
    <property type="nucleotide sequence ID" value="NC_018068.1"/>
</dbReference>